<feature type="domain" description="Peptidase S1" evidence="3">
    <location>
        <begin position="505"/>
        <end position="740"/>
    </location>
</feature>
<evidence type="ECO:0000256" key="1">
    <source>
        <dbReference type="ARBA" id="ARBA00023157"/>
    </source>
</evidence>
<dbReference type="CDD" id="cd00190">
    <property type="entry name" value="Tryp_SPc"/>
    <property type="match status" value="6"/>
</dbReference>
<evidence type="ECO:0000256" key="2">
    <source>
        <dbReference type="RuleBase" id="RU363034"/>
    </source>
</evidence>
<feature type="domain" description="Peptidase S1" evidence="3">
    <location>
        <begin position="36"/>
        <end position="472"/>
    </location>
</feature>
<feature type="domain" description="Peptidase S1" evidence="3">
    <location>
        <begin position="1070"/>
        <end position="1302"/>
    </location>
</feature>
<dbReference type="EMBL" id="CALNXI010000083">
    <property type="protein sequence ID" value="CAH3018279.1"/>
    <property type="molecule type" value="Genomic_DNA"/>
</dbReference>
<dbReference type="PANTHER" id="PTHR24252">
    <property type="entry name" value="ACROSIN-RELATED"/>
    <property type="match status" value="1"/>
</dbReference>
<accession>A0ABN8LT53</accession>
<dbReference type="PROSITE" id="PS51257">
    <property type="entry name" value="PROKAR_LIPOPROTEIN"/>
    <property type="match status" value="1"/>
</dbReference>
<keyword evidence="2" id="KW-0378">Hydrolase</keyword>
<feature type="domain" description="Peptidase S1" evidence="3">
    <location>
        <begin position="762"/>
        <end position="994"/>
    </location>
</feature>
<protein>
    <recommendedName>
        <fullName evidence="3">Peptidase S1 domain-containing protein</fullName>
    </recommendedName>
</protein>
<dbReference type="InterPro" id="IPR018114">
    <property type="entry name" value="TRYPSIN_HIS"/>
</dbReference>
<sequence>MKAVGVSRRNLNNAISVASCSPLFCGRKGMSSSSRIVGGTNAFPGSWPWQAEVLKLDKDTMKYSHHCGGTLISSQWVMTAAHCVFEVPFPCRYKVVLGQYDRSVKDAFEKEYDVVSIKIHEDYWTKGYGYDIALLKLNVPALVLPGKVWQACLPEQGKRVPIGKQCYISGWGKTSLPNISDFSNILQEVKMPIVDYTTCAAGNAKLTYAKVDDEIEVTVNLRGGWSLVRERYNQLGRSLVSRRSNLLCFRSRQPVQEMELFAVFTILSAVLAFTEGCGKRHFTSRVVGGENAPKHSWPWQVSLRITYNGKLYHICGGSLVGERHVVTASHCVVDRNDKPYQANLFTVVVGAHKRTGTTDVQQAIKVKKLFAHEGFSYGHLRNDIALLELECPVTLSDKNPQKCATVNRPLAPVDEKSMICGGSGVANQAGGCQGDSGGPYVCEENGKWVLRGAVSWGHGMCRTEYFTVFARVKGVVHRHEEYYCGSNVAIYTHSGCGNRPAGMRVVGGVDAQPHSWPWQISLRVNGRHICGGSLIRPDWVVTAAHCVDRNKSPSGYTVVIGAHVRTGSTAVQQTFNLKQLFSHESFSMQHLRNDIALLQLDRPATLSSKVNTVCLPTKGSKVAPGTRCFITGWGRTIGGGAAASTLQQAELPVVEHSKCARTNGRLAPVDETTMVCAGSGIAGQAGGCQGDSGGPFVCEENGNWVLRGAVSWGNGMCTTDYFTVFARVSNFIDWINQKMSGSGGSGGSGGGSGCGQRIGSRVVNGQNAQRHAWPWQISLRVNGRHICGGSIISPRWVLTASHCVERNPYPRGYTVIVGAHAQSERPRSDQVFYLTRVIMHERYRQLNYDVALLELNRPIQMSYKARPVCLPQHGSRVLPGTQCYITGWGRTVGGGKGANILQQAMLPVANDKRCQNVNGRIGRVYSDTMICAGGQGRGGCQGDSGGPFVCNEGGRWVLRGAVSWGHRNCRTDFYTVFARVSTFFHTDILCTNRKLNVSRIIQLQSTPDNSNVQGKWKKGSSYREFEENSRDQYSLEIASSKMNLWIGISVFLLGISSSQGCGNKPYSARVVNGENASPHAWPWQISLRVNGRHICGGSLIKNDWVVTAAHCVDRNPRPSGYTVVVGAYQRTGSTAVQKTFRLKKLFKHEQFSMRHLRNDIALLQLAGSVSVSSKVNTVCLPSSGSRIPAGRQCYITGWGRTVGGGSAADVLQQAMLPVAAHSACSRVNGRLLPVDEKSMVCAGGQGKGGCQGDSGGPFVCNEGGRYVLRGAVSWGHSMCRTDHFTVFARVSSFINWINQKISGGGGGGNGGSCGIKPYSARVVNGENAHQHAWPWQISLRVNGRHICGGSLIKNDWVVTAAHCVDRNPSPSGYTVVVGAHLRTGSTAVQQTFRLKKLFKHEQFSMRHLRNDIALLQLERPILASSKVNTVCLPSSGTRIPTGSRCYITGWGRTVGGGSAADVLQQAMLPVAAHSACSRVNGRLIPVDEKSMICAGGQGKGGCQGDSGGPFVCSEGGRFVLRGAVSWGHSMCRTDHYTVFARVSSFINWINQKMSGTRTKFS</sequence>
<organism evidence="4 5">
    <name type="scientific">Porites evermanni</name>
    <dbReference type="NCBI Taxonomy" id="104178"/>
    <lineage>
        <taxon>Eukaryota</taxon>
        <taxon>Metazoa</taxon>
        <taxon>Cnidaria</taxon>
        <taxon>Anthozoa</taxon>
        <taxon>Hexacorallia</taxon>
        <taxon>Scleractinia</taxon>
        <taxon>Fungiina</taxon>
        <taxon>Poritidae</taxon>
        <taxon>Porites</taxon>
    </lineage>
</organism>
<gene>
    <name evidence="4" type="ORF">PEVE_00042391</name>
</gene>
<name>A0ABN8LT53_9CNID</name>
<keyword evidence="2" id="KW-0720">Serine protease</keyword>
<evidence type="ECO:0000313" key="5">
    <source>
        <dbReference type="Proteomes" id="UP001159427"/>
    </source>
</evidence>
<keyword evidence="2" id="KW-0645">Protease</keyword>
<keyword evidence="5" id="KW-1185">Reference proteome</keyword>
<dbReference type="SUPFAM" id="SSF50494">
    <property type="entry name" value="Trypsin-like serine proteases"/>
    <property type="match status" value="6"/>
</dbReference>
<dbReference type="Gene3D" id="2.40.10.10">
    <property type="entry name" value="Trypsin-like serine proteases"/>
    <property type="match status" value="7"/>
</dbReference>
<dbReference type="Pfam" id="PF00089">
    <property type="entry name" value="Trypsin"/>
    <property type="match status" value="7"/>
</dbReference>
<dbReference type="PROSITE" id="PS00135">
    <property type="entry name" value="TRYPSIN_SER"/>
    <property type="match status" value="4"/>
</dbReference>
<evidence type="ECO:0000313" key="4">
    <source>
        <dbReference type="EMBL" id="CAH3018279.1"/>
    </source>
</evidence>
<dbReference type="PROSITE" id="PS50240">
    <property type="entry name" value="TRYPSIN_DOM"/>
    <property type="match status" value="5"/>
</dbReference>
<dbReference type="Proteomes" id="UP001159427">
    <property type="component" value="Unassembled WGS sequence"/>
</dbReference>
<dbReference type="PROSITE" id="PS00134">
    <property type="entry name" value="TRYPSIN_HIS"/>
    <property type="match status" value="4"/>
</dbReference>
<evidence type="ECO:0000259" key="3">
    <source>
        <dbReference type="PROSITE" id="PS50240"/>
    </source>
</evidence>
<dbReference type="InterPro" id="IPR001254">
    <property type="entry name" value="Trypsin_dom"/>
</dbReference>
<dbReference type="InterPro" id="IPR043504">
    <property type="entry name" value="Peptidase_S1_PA_chymotrypsin"/>
</dbReference>
<dbReference type="PRINTS" id="PR00722">
    <property type="entry name" value="CHYMOTRYPSIN"/>
</dbReference>
<reference evidence="4 5" key="1">
    <citation type="submission" date="2022-05" db="EMBL/GenBank/DDBJ databases">
        <authorList>
            <consortium name="Genoscope - CEA"/>
            <person name="William W."/>
        </authorList>
    </citation>
    <scope>NUCLEOTIDE SEQUENCE [LARGE SCALE GENOMIC DNA]</scope>
</reference>
<comment type="caution">
    <text evidence="4">The sequence shown here is derived from an EMBL/GenBank/DDBJ whole genome shotgun (WGS) entry which is preliminary data.</text>
</comment>
<proteinExistence type="predicted"/>
<keyword evidence="1" id="KW-1015">Disulfide bond</keyword>
<dbReference type="InterPro" id="IPR001314">
    <property type="entry name" value="Peptidase_S1A"/>
</dbReference>
<feature type="domain" description="Peptidase S1" evidence="3">
    <location>
        <begin position="1322"/>
        <end position="1554"/>
    </location>
</feature>
<dbReference type="InterPro" id="IPR009003">
    <property type="entry name" value="Peptidase_S1_PA"/>
</dbReference>
<dbReference type="InterPro" id="IPR033116">
    <property type="entry name" value="TRYPSIN_SER"/>
</dbReference>
<dbReference type="PANTHER" id="PTHR24252:SF7">
    <property type="entry name" value="HYALIN"/>
    <property type="match status" value="1"/>
</dbReference>
<dbReference type="SMART" id="SM00020">
    <property type="entry name" value="Tryp_SPc"/>
    <property type="match status" value="6"/>
</dbReference>